<evidence type="ECO:0000313" key="3">
    <source>
        <dbReference type="EMBL" id="CAI5442582.1"/>
    </source>
</evidence>
<dbReference type="AlphaFoldDB" id="A0A9P1MWS9"/>
<dbReference type="Proteomes" id="UP001152747">
    <property type="component" value="Unassembled WGS sequence"/>
</dbReference>
<evidence type="ECO:0000256" key="1">
    <source>
        <dbReference type="SAM" id="Phobius"/>
    </source>
</evidence>
<keyword evidence="2" id="KW-0732">Signal</keyword>
<gene>
    <name evidence="3" type="ORF">CAMP_LOCUS5219</name>
</gene>
<evidence type="ECO:0008006" key="5">
    <source>
        <dbReference type="Google" id="ProtNLM"/>
    </source>
</evidence>
<proteinExistence type="predicted"/>
<evidence type="ECO:0000313" key="4">
    <source>
        <dbReference type="Proteomes" id="UP001152747"/>
    </source>
</evidence>
<feature type="chain" id="PRO_5040453909" description="CX domain-containing protein" evidence="2">
    <location>
        <begin position="18"/>
        <end position="542"/>
    </location>
</feature>
<feature type="transmembrane region" description="Helical" evidence="1">
    <location>
        <begin position="451"/>
        <end position="470"/>
    </location>
</feature>
<dbReference type="EMBL" id="CANHGI010000002">
    <property type="protein sequence ID" value="CAI5442582.1"/>
    <property type="molecule type" value="Genomic_DNA"/>
</dbReference>
<keyword evidence="1" id="KW-0812">Transmembrane</keyword>
<accession>A0A9P1MWS9</accession>
<reference evidence="3" key="1">
    <citation type="submission" date="2022-11" db="EMBL/GenBank/DDBJ databases">
        <authorList>
            <person name="Kikuchi T."/>
        </authorList>
    </citation>
    <scope>NUCLEOTIDE SEQUENCE</scope>
    <source>
        <strain evidence="3">PS1010</strain>
    </source>
</reference>
<evidence type="ECO:0000256" key="2">
    <source>
        <dbReference type="SAM" id="SignalP"/>
    </source>
</evidence>
<keyword evidence="1" id="KW-1133">Transmembrane helix</keyword>
<protein>
    <recommendedName>
        <fullName evidence="5">CX domain-containing protein</fullName>
    </recommendedName>
</protein>
<keyword evidence="1" id="KW-0472">Membrane</keyword>
<comment type="caution">
    <text evidence="3">The sequence shown here is derived from an EMBL/GenBank/DDBJ whole genome shotgun (WGS) entry which is preliminary data.</text>
</comment>
<organism evidence="3 4">
    <name type="scientific">Caenorhabditis angaria</name>
    <dbReference type="NCBI Taxonomy" id="860376"/>
    <lineage>
        <taxon>Eukaryota</taxon>
        <taxon>Metazoa</taxon>
        <taxon>Ecdysozoa</taxon>
        <taxon>Nematoda</taxon>
        <taxon>Chromadorea</taxon>
        <taxon>Rhabditida</taxon>
        <taxon>Rhabditina</taxon>
        <taxon>Rhabditomorpha</taxon>
        <taxon>Rhabditoidea</taxon>
        <taxon>Rhabditidae</taxon>
        <taxon>Peloderinae</taxon>
        <taxon>Caenorhabditis</taxon>
    </lineage>
</organism>
<feature type="signal peptide" evidence="2">
    <location>
        <begin position="1"/>
        <end position="17"/>
    </location>
</feature>
<keyword evidence="4" id="KW-1185">Reference proteome</keyword>
<name>A0A9P1MWS9_9PELO</name>
<sequence>MKLFLIINLFLFSSTSSFTVTNTCRKPSNGRETGCLLVVQFSNCELQSASAENLKVQERIEEIDKRGGFQCYGVIPQKVRCFVSYNNLDRESDNRYKINEDVVIRILKSHSDIETKIKNRLVQVSWIKAAYENNKPVTKEEEIKHWKDCVLKNIELPPRSTSSPFPPISSQPPPTQPASIKLNCTNSNSNDFCRYDVKYNSLRITSIISTPYSISDPKISYYYSKQLFSCRAYHNFFTCFCSTNYSQCFLIEEVFEAIYILSRDNYTRSSSELKNQGNSEEIGNFGPLLDLLENYRSQEIESDLKSQQVIHISEDCDITGSNRPVSLTPTRNTQYFSDPKKPGSISIEMDLTNSSGLSLNIFCNIQCREKQNFPSVSDLLRKQLYWKNHKFIDFIGPNNEPDGYILCAYNALKSQGLNLNVEESLIDLNSTYFKNDRGDLTVDLILCSTQSIVFVFFIFIFMIIGIISNSRHRKKVPELKKKQPVVVNREVNKTTENTKSKHTTTTDSRSVDFYENVTKTETVNNTDLASNFDETKSIEKKK</sequence>